<dbReference type="InterPro" id="IPR036259">
    <property type="entry name" value="MFS_trans_sf"/>
</dbReference>
<dbReference type="PANTHER" id="PTHR23501:SF199">
    <property type="entry name" value="MFS EFFLUX TRANSPORTER INPD-RELATED"/>
    <property type="match status" value="1"/>
</dbReference>
<feature type="transmembrane region" description="Helical" evidence="6">
    <location>
        <begin position="235"/>
        <end position="259"/>
    </location>
</feature>
<evidence type="ECO:0000313" key="9">
    <source>
        <dbReference type="Proteomes" id="UP000256645"/>
    </source>
</evidence>
<dbReference type="PROSITE" id="PS50850">
    <property type="entry name" value="MFS"/>
    <property type="match status" value="1"/>
</dbReference>
<dbReference type="AlphaFoldDB" id="A0A3D8RSD4"/>
<keyword evidence="3 6" id="KW-1133">Transmembrane helix</keyword>
<evidence type="ECO:0000256" key="3">
    <source>
        <dbReference type="ARBA" id="ARBA00022989"/>
    </source>
</evidence>
<feature type="domain" description="Major facilitator superfamily (MFS) profile" evidence="7">
    <location>
        <begin position="84"/>
        <end position="575"/>
    </location>
</feature>
<feature type="transmembrane region" description="Helical" evidence="6">
    <location>
        <begin position="385"/>
        <end position="404"/>
    </location>
</feature>
<keyword evidence="9" id="KW-1185">Reference proteome</keyword>
<proteinExistence type="predicted"/>
<evidence type="ECO:0000256" key="2">
    <source>
        <dbReference type="ARBA" id="ARBA00022692"/>
    </source>
</evidence>
<dbReference type="Gene3D" id="1.20.1250.20">
    <property type="entry name" value="MFS general substrate transporter like domains"/>
    <property type="match status" value="1"/>
</dbReference>
<dbReference type="SUPFAM" id="SSF103473">
    <property type="entry name" value="MFS general substrate transporter"/>
    <property type="match status" value="1"/>
</dbReference>
<feature type="region of interest" description="Disordered" evidence="5">
    <location>
        <begin position="579"/>
        <end position="604"/>
    </location>
</feature>
<feature type="transmembrane region" description="Helical" evidence="6">
    <location>
        <begin position="439"/>
        <end position="469"/>
    </location>
</feature>
<feature type="region of interest" description="Disordered" evidence="5">
    <location>
        <begin position="14"/>
        <end position="53"/>
    </location>
</feature>
<feature type="transmembrane region" description="Helical" evidence="6">
    <location>
        <begin position="348"/>
        <end position="373"/>
    </location>
</feature>
<dbReference type="OrthoDB" id="10021397at2759"/>
<evidence type="ECO:0000256" key="5">
    <source>
        <dbReference type="SAM" id="MobiDB-lite"/>
    </source>
</evidence>
<dbReference type="STRING" id="1849047.A0A3D8RSD4"/>
<evidence type="ECO:0000256" key="1">
    <source>
        <dbReference type="ARBA" id="ARBA00004141"/>
    </source>
</evidence>
<dbReference type="InterPro" id="IPR020846">
    <property type="entry name" value="MFS_dom"/>
</dbReference>
<organism evidence="8 9">
    <name type="scientific">Coleophoma cylindrospora</name>
    <dbReference type="NCBI Taxonomy" id="1849047"/>
    <lineage>
        <taxon>Eukaryota</taxon>
        <taxon>Fungi</taxon>
        <taxon>Dikarya</taxon>
        <taxon>Ascomycota</taxon>
        <taxon>Pezizomycotina</taxon>
        <taxon>Leotiomycetes</taxon>
        <taxon>Helotiales</taxon>
        <taxon>Dermateaceae</taxon>
        <taxon>Coleophoma</taxon>
    </lineage>
</organism>
<feature type="transmembrane region" description="Helical" evidence="6">
    <location>
        <begin position="149"/>
        <end position="168"/>
    </location>
</feature>
<feature type="transmembrane region" description="Helical" evidence="6">
    <location>
        <begin position="411"/>
        <end position="433"/>
    </location>
</feature>
<dbReference type="Pfam" id="PF07690">
    <property type="entry name" value="MFS_1"/>
    <property type="match status" value="1"/>
</dbReference>
<feature type="transmembrane region" description="Helical" evidence="6">
    <location>
        <begin position="207"/>
        <end position="229"/>
    </location>
</feature>
<dbReference type="GO" id="GO:0005886">
    <property type="term" value="C:plasma membrane"/>
    <property type="evidence" value="ECO:0007669"/>
    <property type="project" value="TreeGrafter"/>
</dbReference>
<dbReference type="Proteomes" id="UP000256645">
    <property type="component" value="Unassembled WGS sequence"/>
</dbReference>
<dbReference type="Gene3D" id="1.20.1720.10">
    <property type="entry name" value="Multidrug resistance protein D"/>
    <property type="match status" value="1"/>
</dbReference>
<feature type="transmembrane region" description="Helical" evidence="6">
    <location>
        <begin position="481"/>
        <end position="499"/>
    </location>
</feature>
<evidence type="ECO:0000256" key="6">
    <source>
        <dbReference type="SAM" id="Phobius"/>
    </source>
</evidence>
<keyword evidence="2 6" id="KW-0812">Transmembrane</keyword>
<sequence length="604" mass="64685">MTLSLDDTDIRLAELPGRKEIPSPSDQIHFSSRRSHDHVGKESSTENGALAGDKKAFEPEMNDREIEVAAVPPPQYTGMRLHILSTGFSIATFMVALDRTILATAIPKITTEFNSLSDIGWYGSAYLLTQMSMQPTMGRVYVYFEAKTTYLLSVLVFEIGSVICASAPNSAVLILGRAVAGAGSAGMVSGSLAVYGQVVPLRQRPMGMAIVNSTYALAGLLGPTLGGVFTDTPRLTWRFCFWINLPFGAISAATVMYILRTKKGVHADLPIMEKLIRLDPLGAMLLTSSLVCLFLALQWGGTVLPWSNSRVWGCLVGFVLLTILFFGLQVVRKEKATIPLRILNQRTVIVSCTFSCLYSVAVITHSYLLPIYFQAVKGTSATLSGVYGIPFTIASAIATIVTGFSMTTYGYYVPLMWVGSLVYLAGSVVYYLLQAQSGPAKWVVCQLLAGIGFGLSIQIGFIAVQVVSLPEDMPTACAWEIFFKAFGGAVGISMAQTIFTEKLVVLLNQIPGLDTTAVINAGAADISAAKNAIPAAFVEPVKLAYNGAIRAAFLLPVAATALAALVTLGMEWKKIEDEASPLLDATHQDESGDPATDPRGGDPK</sequence>
<dbReference type="GO" id="GO:0022857">
    <property type="term" value="F:transmembrane transporter activity"/>
    <property type="evidence" value="ECO:0007669"/>
    <property type="project" value="InterPro"/>
</dbReference>
<feature type="transmembrane region" description="Helical" evidence="6">
    <location>
        <begin position="309"/>
        <end position="328"/>
    </location>
</feature>
<dbReference type="EMBL" id="PDLM01000005">
    <property type="protein sequence ID" value="RDW76987.1"/>
    <property type="molecule type" value="Genomic_DNA"/>
</dbReference>
<dbReference type="InterPro" id="IPR011701">
    <property type="entry name" value="MFS"/>
</dbReference>
<gene>
    <name evidence="8" type="ORF">BP6252_05040</name>
</gene>
<protein>
    <recommendedName>
        <fullName evidence="7">Major facilitator superfamily (MFS) profile domain-containing protein</fullName>
    </recommendedName>
</protein>
<dbReference type="CDD" id="cd17502">
    <property type="entry name" value="MFS_Azr1_MDR_like"/>
    <property type="match status" value="1"/>
</dbReference>
<accession>A0A3D8RSD4</accession>
<evidence type="ECO:0000256" key="4">
    <source>
        <dbReference type="ARBA" id="ARBA00023136"/>
    </source>
</evidence>
<comment type="caution">
    <text evidence="8">The sequence shown here is derived from an EMBL/GenBank/DDBJ whole genome shotgun (WGS) entry which is preliminary data.</text>
</comment>
<keyword evidence="4 6" id="KW-0472">Membrane</keyword>
<evidence type="ECO:0000313" key="8">
    <source>
        <dbReference type="EMBL" id="RDW76987.1"/>
    </source>
</evidence>
<feature type="transmembrane region" description="Helical" evidence="6">
    <location>
        <begin position="174"/>
        <end position="195"/>
    </location>
</feature>
<evidence type="ECO:0000259" key="7">
    <source>
        <dbReference type="PROSITE" id="PS50850"/>
    </source>
</evidence>
<feature type="transmembrane region" description="Helical" evidence="6">
    <location>
        <begin position="280"/>
        <end position="297"/>
    </location>
</feature>
<comment type="subcellular location">
    <subcellularLocation>
        <location evidence="1">Membrane</location>
        <topology evidence="1">Multi-pass membrane protein</topology>
    </subcellularLocation>
</comment>
<feature type="transmembrane region" description="Helical" evidence="6">
    <location>
        <begin position="548"/>
        <end position="568"/>
    </location>
</feature>
<name>A0A3D8RSD4_9HELO</name>
<dbReference type="PANTHER" id="PTHR23501">
    <property type="entry name" value="MAJOR FACILITATOR SUPERFAMILY"/>
    <property type="match status" value="1"/>
</dbReference>
<reference evidence="8 9" key="1">
    <citation type="journal article" date="2018" name="IMA Fungus">
        <title>IMA Genome-F 9: Draft genome sequence of Annulohypoxylon stygium, Aspergillus mulundensis, Berkeleyomyces basicola (syn. Thielaviopsis basicola), Ceratocystis smalleyi, two Cercospora beticola strains, Coleophoma cylindrospora, Fusarium fracticaudum, Phialophora cf. hyalina, and Morchella septimelata.</title>
        <authorList>
            <person name="Wingfield B.D."/>
            <person name="Bills G.F."/>
            <person name="Dong Y."/>
            <person name="Huang W."/>
            <person name="Nel W.J."/>
            <person name="Swalarsk-Parry B.S."/>
            <person name="Vaghefi N."/>
            <person name="Wilken P.M."/>
            <person name="An Z."/>
            <person name="de Beer Z.W."/>
            <person name="De Vos L."/>
            <person name="Chen L."/>
            <person name="Duong T.A."/>
            <person name="Gao Y."/>
            <person name="Hammerbacher A."/>
            <person name="Kikkert J.R."/>
            <person name="Li Y."/>
            <person name="Li H."/>
            <person name="Li K."/>
            <person name="Li Q."/>
            <person name="Liu X."/>
            <person name="Ma X."/>
            <person name="Naidoo K."/>
            <person name="Pethybridge S.J."/>
            <person name="Sun J."/>
            <person name="Steenkamp E.T."/>
            <person name="van der Nest M.A."/>
            <person name="van Wyk S."/>
            <person name="Wingfield M.J."/>
            <person name="Xiong C."/>
            <person name="Yue Q."/>
            <person name="Zhang X."/>
        </authorList>
    </citation>
    <scope>NUCLEOTIDE SEQUENCE [LARGE SCALE GENOMIC DNA]</scope>
    <source>
        <strain evidence="8 9">BP6252</strain>
    </source>
</reference>